<keyword evidence="1" id="KW-0732">Signal</keyword>
<dbReference type="Proteomes" id="UP000008311">
    <property type="component" value="Unassembled WGS sequence"/>
</dbReference>
<evidence type="ECO:0000313" key="2">
    <source>
        <dbReference type="EMBL" id="EEF21892.1"/>
    </source>
</evidence>
<dbReference type="EMBL" id="EQ998802">
    <property type="protein sequence ID" value="EEF21892.1"/>
    <property type="molecule type" value="Genomic_DNA"/>
</dbReference>
<evidence type="ECO:0000313" key="3">
    <source>
        <dbReference type="Proteomes" id="UP000008311"/>
    </source>
</evidence>
<reference evidence="3" key="1">
    <citation type="journal article" date="2010" name="Nat. Biotechnol.">
        <title>Draft genome sequence of the oilseed species Ricinus communis.</title>
        <authorList>
            <person name="Chan A.P."/>
            <person name="Crabtree J."/>
            <person name="Zhao Q."/>
            <person name="Lorenzi H."/>
            <person name="Orvis J."/>
            <person name="Puiu D."/>
            <person name="Melake-Berhan A."/>
            <person name="Jones K.M."/>
            <person name="Redman J."/>
            <person name="Chen G."/>
            <person name="Cahoon E.B."/>
            <person name="Gedil M."/>
            <person name="Stanke M."/>
            <person name="Haas B.J."/>
            <person name="Wortman J.R."/>
            <person name="Fraser-Liggett C.M."/>
            <person name="Ravel J."/>
            <person name="Rabinowicz P.D."/>
        </authorList>
    </citation>
    <scope>NUCLEOTIDE SEQUENCE [LARGE SCALE GENOMIC DNA]</scope>
    <source>
        <strain evidence="3">cv. Hale</strain>
    </source>
</reference>
<proteinExistence type="predicted"/>
<dbReference type="Gene3D" id="2.130.10.10">
    <property type="entry name" value="YVTN repeat-like/Quinoprotein amine dehydrogenase"/>
    <property type="match status" value="2"/>
</dbReference>
<dbReference type="SUPFAM" id="SSF63829">
    <property type="entry name" value="Calcium-dependent phosphotriesterase"/>
    <property type="match status" value="1"/>
</dbReference>
<dbReference type="Pfam" id="PF07494">
    <property type="entry name" value="Reg_prop"/>
    <property type="match status" value="3"/>
</dbReference>
<protein>
    <submittedName>
        <fullName evidence="2">Uncharacterized protein</fullName>
    </submittedName>
</protein>
<dbReference type="AlphaFoldDB" id="B9TQH2"/>
<feature type="signal peptide" evidence="1">
    <location>
        <begin position="1"/>
        <end position="23"/>
    </location>
</feature>
<sequence length="243" mass="26596">MPSVKRLCRWLLLPALMLWQATAWAGAPPRSLRFEQLSVEHGLAQETVLAIAQDRQGFIWLGTQAGLTRFDGYRTITYKSAVADPRSLVDNWVRVLHLDPAGQLWIGTDGGLDRYDSASRTFTHYLPRESAQRGNGNRHVRAIADDGAGGLWVASADGLHHFDPASQRFTSWHHDPADAGSLSNDHVTALARDAAGRLWVGTASGLDMLPPGATRFQHYTIDASGDSKFNSVTALQIDSAQNL</sequence>
<feature type="chain" id="PRO_5002892237" evidence="1">
    <location>
        <begin position="24"/>
        <end position="243"/>
    </location>
</feature>
<dbReference type="InParanoid" id="B9TQH2"/>
<dbReference type="InterPro" id="IPR015943">
    <property type="entry name" value="WD40/YVTN_repeat-like_dom_sf"/>
</dbReference>
<dbReference type="InterPro" id="IPR011110">
    <property type="entry name" value="Reg_prop"/>
</dbReference>
<keyword evidence="3" id="KW-1185">Reference proteome</keyword>
<accession>B9TQH2</accession>
<name>B9TQH2_RICCO</name>
<gene>
    <name evidence="2" type="ORF">RCOM_2003680</name>
</gene>
<feature type="non-terminal residue" evidence="2">
    <location>
        <position position="243"/>
    </location>
</feature>
<evidence type="ECO:0000256" key="1">
    <source>
        <dbReference type="SAM" id="SignalP"/>
    </source>
</evidence>
<organism evidence="2 3">
    <name type="scientific">Ricinus communis</name>
    <name type="common">Castor bean</name>
    <dbReference type="NCBI Taxonomy" id="3988"/>
    <lineage>
        <taxon>Eukaryota</taxon>
        <taxon>Viridiplantae</taxon>
        <taxon>Streptophyta</taxon>
        <taxon>Embryophyta</taxon>
        <taxon>Tracheophyta</taxon>
        <taxon>Spermatophyta</taxon>
        <taxon>Magnoliopsida</taxon>
        <taxon>eudicotyledons</taxon>
        <taxon>Gunneridae</taxon>
        <taxon>Pentapetalae</taxon>
        <taxon>rosids</taxon>
        <taxon>fabids</taxon>
        <taxon>Malpighiales</taxon>
        <taxon>Euphorbiaceae</taxon>
        <taxon>Acalyphoideae</taxon>
        <taxon>Acalypheae</taxon>
        <taxon>Ricinus</taxon>
    </lineage>
</organism>